<dbReference type="GO" id="GO:0030598">
    <property type="term" value="F:rRNA N-glycosylase activity"/>
    <property type="evidence" value="ECO:0007669"/>
    <property type="project" value="InterPro"/>
</dbReference>
<reference evidence="2" key="1">
    <citation type="submission" date="2018-08" db="EMBL/GenBank/DDBJ databases">
        <authorList>
            <person name="Rossello M."/>
        </authorList>
    </citation>
    <scope>NUCLEOTIDE SEQUENCE [LARGE SCALE GENOMIC DNA]</scope>
    <source>
        <strain evidence="2">cv. Chinese Spring</strain>
    </source>
</reference>
<protein>
    <submittedName>
        <fullName evidence="2">Uncharacterized protein</fullName>
    </submittedName>
</protein>
<evidence type="ECO:0000256" key="1">
    <source>
        <dbReference type="SAM" id="MobiDB-lite"/>
    </source>
</evidence>
<feature type="compositionally biased region" description="Basic and acidic residues" evidence="1">
    <location>
        <begin position="243"/>
        <end position="253"/>
    </location>
</feature>
<dbReference type="Gene3D" id="3.40.50.720">
    <property type="entry name" value="NAD(P)-binding Rossmann-like Domain"/>
    <property type="match status" value="1"/>
</dbReference>
<sequence length="556" mass="63088">MIAMLPPPDVEDGTLLDREFELLLAADSMYHLSFSAKSVWYVFKDAILPGVREGCEAKYNIERFPFKGSYQEVGMVIGFLGQLETYEVLVDHKRASHRQLVQVMRRNLVTFSEAMRFAFLFKLNLTTFQLRNLCGVLDGPVKKNELYQNLPYHFNDWSNYSEKCREGREKFDAEWQRSDPEFSKYILSGIPTFDALLNFVSLLSNKNHKKSREEESENHMKQSFGNLEDHREGGGDEDPPSDGNKERQKKKDTSSAWFFEAPVMPFHWIDRASNIVKEYAFYVLKQRWSYACVKQLIERFISAEAMENDFIPDVDCPSVGFPLVLTCFSNNLFRREPLKLADDGGEFQSTVLYIDAFLLIIGNPAQTDAHIFTLGSPNNDFTVRQLAELMTEAHGHVPGEQPLIAVSSKRLYGEGYNDRIAGVTLIIQQLVGHISTVGGPSTFTAREFTEMMTYVHGRVSGEPPLEEPLIEASVEQFLGKYDDDKRIPGVTPNNNKQLGEPLLEDPLIEASTEQSLGEGYDDSDKRIPDVTLINKQLGWNPNDASPKELLATTLTT</sequence>
<organism evidence="2">
    <name type="scientific">Triticum aestivum</name>
    <name type="common">Wheat</name>
    <dbReference type="NCBI Taxonomy" id="4565"/>
    <lineage>
        <taxon>Eukaryota</taxon>
        <taxon>Viridiplantae</taxon>
        <taxon>Streptophyta</taxon>
        <taxon>Embryophyta</taxon>
        <taxon>Tracheophyta</taxon>
        <taxon>Spermatophyta</taxon>
        <taxon>Magnoliopsida</taxon>
        <taxon>Liliopsida</taxon>
        <taxon>Poales</taxon>
        <taxon>Poaceae</taxon>
        <taxon>BOP clade</taxon>
        <taxon>Pooideae</taxon>
        <taxon>Triticodae</taxon>
        <taxon>Triticeae</taxon>
        <taxon>Triticinae</taxon>
        <taxon>Triticum</taxon>
    </lineage>
</organism>
<feature type="compositionally biased region" description="Basic and acidic residues" evidence="1">
    <location>
        <begin position="211"/>
        <end position="220"/>
    </location>
</feature>
<dbReference type="Proteomes" id="UP000019116">
    <property type="component" value="Chromosome 1A"/>
</dbReference>
<proteinExistence type="predicted"/>
<dbReference type="PaxDb" id="4565-Traes_1AS_0815B82A4.1"/>
<dbReference type="SUPFAM" id="SSF56371">
    <property type="entry name" value="Ribosome inactivating proteins (RIP)"/>
    <property type="match status" value="1"/>
</dbReference>
<dbReference type="EnsemblPlants" id="TraesCS1A02G042200.1">
    <property type="protein sequence ID" value="TraesCS1A02G042200.1"/>
    <property type="gene ID" value="TraesCS1A02G042200"/>
</dbReference>
<keyword evidence="3" id="KW-1185">Reference proteome</keyword>
<feature type="region of interest" description="Disordered" evidence="1">
    <location>
        <begin position="210"/>
        <end position="253"/>
    </location>
</feature>
<evidence type="ECO:0000313" key="2">
    <source>
        <dbReference type="EnsemblPlants" id="TraesCS1A02G042200.1"/>
    </source>
</evidence>
<dbReference type="InterPro" id="IPR036041">
    <property type="entry name" value="Ribosome-inact_prot_sf"/>
</dbReference>
<dbReference type="GO" id="GO:0017148">
    <property type="term" value="P:negative regulation of translation"/>
    <property type="evidence" value="ECO:0007669"/>
    <property type="project" value="InterPro"/>
</dbReference>
<name>A0A3B5XUC7_WHEAT</name>
<accession>A0A3B5XUC7</accession>
<dbReference type="PANTHER" id="PTHR43245">
    <property type="entry name" value="BIFUNCTIONAL POLYMYXIN RESISTANCE PROTEIN ARNA"/>
    <property type="match status" value="1"/>
</dbReference>
<dbReference type="Gramene" id="TraesCS1A02G042200.1">
    <property type="protein sequence ID" value="TraesCS1A02G042200.1"/>
    <property type="gene ID" value="TraesCS1A02G042200"/>
</dbReference>
<dbReference type="PANTHER" id="PTHR43245:SF13">
    <property type="entry name" value="UDP-D-APIOSE_UDP-D-XYLOSE SYNTHASE 2"/>
    <property type="match status" value="1"/>
</dbReference>
<dbReference type="STRING" id="4565.A0A3B5XUC7"/>
<dbReference type="Gramene" id="TraesCS1A03G0100400.1">
    <property type="protein sequence ID" value="TraesCS1A03G0100400.1.CDS"/>
    <property type="gene ID" value="TraesCS1A03G0100400"/>
</dbReference>
<reference evidence="2" key="2">
    <citation type="submission" date="2018-10" db="UniProtKB">
        <authorList>
            <consortium name="EnsemblPlants"/>
        </authorList>
    </citation>
    <scope>IDENTIFICATION</scope>
</reference>
<dbReference type="InterPro" id="IPR050177">
    <property type="entry name" value="Lipid_A_modif_metabolic_enz"/>
</dbReference>
<dbReference type="AlphaFoldDB" id="A0A3B5XUC7"/>
<evidence type="ECO:0000313" key="3">
    <source>
        <dbReference type="Proteomes" id="UP000019116"/>
    </source>
</evidence>
<dbReference type="OrthoDB" id="331544at2759"/>